<name>A0ACC2F5N4_DALPE</name>
<organism evidence="1 2">
    <name type="scientific">Dallia pectoralis</name>
    <name type="common">Alaska blackfish</name>
    <dbReference type="NCBI Taxonomy" id="75939"/>
    <lineage>
        <taxon>Eukaryota</taxon>
        <taxon>Metazoa</taxon>
        <taxon>Chordata</taxon>
        <taxon>Craniata</taxon>
        <taxon>Vertebrata</taxon>
        <taxon>Euteleostomi</taxon>
        <taxon>Actinopterygii</taxon>
        <taxon>Neopterygii</taxon>
        <taxon>Teleostei</taxon>
        <taxon>Protacanthopterygii</taxon>
        <taxon>Esociformes</taxon>
        <taxon>Umbridae</taxon>
        <taxon>Dallia</taxon>
    </lineage>
</organism>
<gene>
    <name evidence="1" type="ORF">DPEC_G00342410</name>
</gene>
<proteinExistence type="predicted"/>
<dbReference type="EMBL" id="CM055761">
    <property type="protein sequence ID" value="KAJ7986680.1"/>
    <property type="molecule type" value="Genomic_DNA"/>
</dbReference>
<dbReference type="Proteomes" id="UP001157502">
    <property type="component" value="Chromosome 34"/>
</dbReference>
<keyword evidence="2" id="KW-1185">Reference proteome</keyword>
<evidence type="ECO:0000313" key="1">
    <source>
        <dbReference type="EMBL" id="KAJ7986680.1"/>
    </source>
</evidence>
<accession>A0ACC2F5N4</accession>
<comment type="caution">
    <text evidence="1">The sequence shown here is derived from an EMBL/GenBank/DDBJ whole genome shotgun (WGS) entry which is preliminary data.</text>
</comment>
<evidence type="ECO:0000313" key="2">
    <source>
        <dbReference type="Proteomes" id="UP001157502"/>
    </source>
</evidence>
<protein>
    <submittedName>
        <fullName evidence="1">Uncharacterized protein</fullName>
    </submittedName>
</protein>
<reference evidence="1" key="1">
    <citation type="submission" date="2021-05" db="EMBL/GenBank/DDBJ databases">
        <authorList>
            <person name="Pan Q."/>
            <person name="Jouanno E."/>
            <person name="Zahm M."/>
            <person name="Klopp C."/>
            <person name="Cabau C."/>
            <person name="Louis A."/>
            <person name="Berthelot C."/>
            <person name="Parey E."/>
            <person name="Roest Crollius H."/>
            <person name="Montfort J."/>
            <person name="Robinson-Rechavi M."/>
            <person name="Bouchez O."/>
            <person name="Lampietro C."/>
            <person name="Lopez Roques C."/>
            <person name="Donnadieu C."/>
            <person name="Postlethwait J."/>
            <person name="Bobe J."/>
            <person name="Dillon D."/>
            <person name="Chandos A."/>
            <person name="von Hippel F."/>
            <person name="Guiguen Y."/>
        </authorList>
    </citation>
    <scope>NUCLEOTIDE SEQUENCE</scope>
    <source>
        <strain evidence="1">YG-Jan2019</strain>
    </source>
</reference>
<sequence>MANLTGYGPRKEFGSRWNRLCFDGDEKNYELWETKFLAHLRLLSLKSTILSEPPNDDGVEEDPEKNEDAYAELIQLLDDKSLSLVMRDAADDGRKALKILREHYAAAIVVGVVAAIDVDVAAAIDLDVAAAIDLDVAAAIDLDVAAAIEVGVAAAIEVGVAAAIEVGVAAAIDVGVAAAIEGDHLLISPRGDKGYVSEGQCGTLPGVAVPPPHGQTH</sequence>